<protein>
    <submittedName>
        <fullName evidence="1">Uncharacterized protein</fullName>
    </submittedName>
</protein>
<keyword evidence="2" id="KW-1185">Reference proteome</keyword>
<dbReference type="Proteomes" id="UP000499080">
    <property type="component" value="Unassembled WGS sequence"/>
</dbReference>
<reference evidence="1 2" key="1">
    <citation type="journal article" date="2019" name="Sci. Rep.">
        <title>Orb-weaving spider Araneus ventricosus genome elucidates the spidroin gene catalogue.</title>
        <authorList>
            <person name="Kono N."/>
            <person name="Nakamura H."/>
            <person name="Ohtoshi R."/>
            <person name="Moran D.A.P."/>
            <person name="Shinohara A."/>
            <person name="Yoshida Y."/>
            <person name="Fujiwara M."/>
            <person name="Mori M."/>
            <person name="Tomita M."/>
            <person name="Arakawa K."/>
        </authorList>
    </citation>
    <scope>NUCLEOTIDE SEQUENCE [LARGE SCALE GENOMIC DNA]</scope>
</reference>
<dbReference type="AlphaFoldDB" id="A0A4Y2VGE0"/>
<evidence type="ECO:0000313" key="2">
    <source>
        <dbReference type="Proteomes" id="UP000499080"/>
    </source>
</evidence>
<organism evidence="1 2">
    <name type="scientific">Araneus ventricosus</name>
    <name type="common">Orbweaver spider</name>
    <name type="synonym">Epeira ventricosa</name>
    <dbReference type="NCBI Taxonomy" id="182803"/>
    <lineage>
        <taxon>Eukaryota</taxon>
        <taxon>Metazoa</taxon>
        <taxon>Ecdysozoa</taxon>
        <taxon>Arthropoda</taxon>
        <taxon>Chelicerata</taxon>
        <taxon>Arachnida</taxon>
        <taxon>Araneae</taxon>
        <taxon>Araneomorphae</taxon>
        <taxon>Entelegynae</taxon>
        <taxon>Araneoidea</taxon>
        <taxon>Araneidae</taxon>
        <taxon>Araneus</taxon>
    </lineage>
</organism>
<dbReference type="EMBL" id="BGPR01046712">
    <property type="protein sequence ID" value="GBO23662.1"/>
    <property type="molecule type" value="Genomic_DNA"/>
</dbReference>
<comment type="caution">
    <text evidence="1">The sequence shown here is derived from an EMBL/GenBank/DDBJ whole genome shotgun (WGS) entry which is preliminary data.</text>
</comment>
<proteinExistence type="predicted"/>
<accession>A0A4Y2VGE0</accession>
<gene>
    <name evidence="1" type="ORF">AVEN_4842_1</name>
</gene>
<name>A0A4Y2VGE0_ARAVE</name>
<evidence type="ECO:0000313" key="1">
    <source>
        <dbReference type="EMBL" id="GBO23662.1"/>
    </source>
</evidence>
<sequence>MVRLVFRDDRCAGQWTPDMAIVAWRRGIIWDLKGADLLDSLIIQRHAPPISSDHHSSITTGYGTALGATEICWVHLGTALGFTSAMSPGSW</sequence>